<reference evidence="6 7" key="1">
    <citation type="submission" date="2014-09" db="EMBL/GenBank/DDBJ databases">
        <title>Genome sequencing of Methyloceanibacter caenitepidi Gela4.</title>
        <authorList>
            <person name="Takeuchi M."/>
            <person name="Susumu S."/>
            <person name="Kamagata Y."/>
            <person name="Oshima K."/>
            <person name="Hattori M."/>
            <person name="Iwasaki W."/>
        </authorList>
    </citation>
    <scope>NUCLEOTIDE SEQUENCE [LARGE SCALE GENOMIC DNA]</scope>
    <source>
        <strain evidence="6 7">Gela4</strain>
    </source>
</reference>
<dbReference type="InterPro" id="IPR016169">
    <property type="entry name" value="FAD-bd_PCMH_sub2"/>
</dbReference>
<protein>
    <submittedName>
        <fullName evidence="6">D-2-hydroxyglutarate dehydrogenase</fullName>
    </submittedName>
</protein>
<dbReference type="SUPFAM" id="SSF56176">
    <property type="entry name" value="FAD-binding/transporter-associated domain-like"/>
    <property type="match status" value="1"/>
</dbReference>
<dbReference type="Pfam" id="PF02913">
    <property type="entry name" value="FAD-oxidase_C"/>
    <property type="match status" value="1"/>
</dbReference>
<evidence type="ECO:0000256" key="4">
    <source>
        <dbReference type="ARBA" id="ARBA00022827"/>
    </source>
</evidence>
<dbReference type="InterPro" id="IPR016171">
    <property type="entry name" value="Vanillyl_alc_oxidase_C-sub2"/>
</dbReference>
<dbReference type="InterPro" id="IPR036318">
    <property type="entry name" value="FAD-bd_PCMH-like_sf"/>
</dbReference>
<dbReference type="GO" id="GO:0003824">
    <property type="term" value="F:catalytic activity"/>
    <property type="evidence" value="ECO:0007669"/>
    <property type="project" value="InterPro"/>
</dbReference>
<comment type="cofactor">
    <cofactor evidence="1">
        <name>FAD</name>
        <dbReference type="ChEBI" id="CHEBI:57692"/>
    </cofactor>
</comment>
<gene>
    <name evidence="6" type="ORF">GL4_1074</name>
</gene>
<dbReference type="STRING" id="1384459.GL4_1074"/>
<dbReference type="InterPro" id="IPR016166">
    <property type="entry name" value="FAD-bd_PCMH"/>
</dbReference>
<keyword evidence="7" id="KW-1185">Reference proteome</keyword>
<evidence type="ECO:0000256" key="3">
    <source>
        <dbReference type="ARBA" id="ARBA00022630"/>
    </source>
</evidence>
<dbReference type="AlphaFoldDB" id="A0A0A8K3G3"/>
<dbReference type="InterPro" id="IPR016164">
    <property type="entry name" value="FAD-linked_Oxase-like_C"/>
</dbReference>
<dbReference type="Pfam" id="PF01565">
    <property type="entry name" value="FAD_binding_4"/>
    <property type="match status" value="1"/>
</dbReference>
<name>A0A0A8K3G3_9HYPH</name>
<dbReference type="InterPro" id="IPR004113">
    <property type="entry name" value="FAD-bd_oxidored_4_C"/>
</dbReference>
<dbReference type="OrthoDB" id="9809290at2"/>
<organism evidence="6 7">
    <name type="scientific">Methyloceanibacter caenitepidi</name>
    <dbReference type="NCBI Taxonomy" id="1384459"/>
    <lineage>
        <taxon>Bacteria</taxon>
        <taxon>Pseudomonadati</taxon>
        <taxon>Pseudomonadota</taxon>
        <taxon>Alphaproteobacteria</taxon>
        <taxon>Hyphomicrobiales</taxon>
        <taxon>Hyphomicrobiaceae</taxon>
        <taxon>Methyloceanibacter</taxon>
    </lineage>
</organism>
<dbReference type="PROSITE" id="PS51387">
    <property type="entry name" value="FAD_PCMH"/>
    <property type="match status" value="1"/>
</dbReference>
<dbReference type="Gene3D" id="3.30.70.2740">
    <property type="match status" value="1"/>
</dbReference>
<dbReference type="EMBL" id="AP014648">
    <property type="protein sequence ID" value="BAQ16534.1"/>
    <property type="molecule type" value="Genomic_DNA"/>
</dbReference>
<feature type="domain" description="FAD-binding PCMH-type" evidence="5">
    <location>
        <begin position="50"/>
        <end position="231"/>
    </location>
</feature>
<evidence type="ECO:0000256" key="1">
    <source>
        <dbReference type="ARBA" id="ARBA00001974"/>
    </source>
</evidence>
<dbReference type="PANTHER" id="PTHR43716">
    <property type="entry name" value="D-2-HYDROXYGLUTARATE DEHYDROGENASE, MITOCHONDRIAL"/>
    <property type="match status" value="1"/>
</dbReference>
<dbReference type="KEGG" id="mcg:GL4_1074"/>
<evidence type="ECO:0000313" key="7">
    <source>
        <dbReference type="Proteomes" id="UP000031643"/>
    </source>
</evidence>
<keyword evidence="3" id="KW-0285">Flavoprotein</keyword>
<sequence>MSPDTRPTTTTLRPPSAETLDALEAIVGEHHALRDPKDMAPYLAEWRDRYRGKAAIVLKPGSTDEVAAVLACANGARAAVVPQGGNTGLVGAQIPDESGSQIVVSLERLTHIRDIDLASNTMTVEAGLTLADAQQRAETVGRLFPLSLASEGSCQIGGVLSTNAGGLSVLAYGNARDLALGLEVVLADGRIWHGLKSLRKDNTGYDLKNLFVGAEGTLGVITAAVLRLFPRPAERVTCMAGLRDLTSATELLARMRDAAGPLLTAFEILPRIGLEFALKHGSGLHDPLRAPHAWYVLLEVSSPLAGEAVHDLVQTQLADAIETGVIEDAVLTTSDRQTGELWKLREVMSEVQKYEGGSIKHDVSVPIAHVPEFILRANDLVELMIPGARPVPFGHLGDGNIHYNVSQPVGMDKDVYLANWEALNAAVHEIVLDLGGSISAEHGIGRMKRDLLPHAKGAVAIDLMKSIKASFDPNGILNPGKLL</sequence>
<dbReference type="Proteomes" id="UP000031643">
    <property type="component" value="Chromosome"/>
</dbReference>
<dbReference type="HOGENOM" id="CLU_017779_4_1_5"/>
<dbReference type="InterPro" id="IPR016167">
    <property type="entry name" value="FAD-bd_PCMH_sub1"/>
</dbReference>
<evidence type="ECO:0000259" key="5">
    <source>
        <dbReference type="PROSITE" id="PS51387"/>
    </source>
</evidence>
<accession>A0A0A8K3G3</accession>
<dbReference type="FunFam" id="1.10.45.10:FF:000001">
    <property type="entry name" value="D-lactate dehydrogenase mitochondrial"/>
    <property type="match status" value="1"/>
</dbReference>
<dbReference type="Gene3D" id="3.30.70.2190">
    <property type="match status" value="1"/>
</dbReference>
<dbReference type="Gene3D" id="1.10.45.10">
    <property type="entry name" value="Vanillyl-alcohol Oxidase, Chain A, domain 4"/>
    <property type="match status" value="1"/>
</dbReference>
<dbReference type="GO" id="GO:0022904">
    <property type="term" value="P:respiratory electron transport chain"/>
    <property type="evidence" value="ECO:0007669"/>
    <property type="project" value="TreeGrafter"/>
</dbReference>
<dbReference type="Gene3D" id="3.30.465.10">
    <property type="match status" value="1"/>
</dbReference>
<evidence type="ECO:0000313" key="6">
    <source>
        <dbReference type="EMBL" id="BAQ16534.1"/>
    </source>
</evidence>
<proteinExistence type="inferred from homology"/>
<evidence type="ECO:0000256" key="2">
    <source>
        <dbReference type="ARBA" id="ARBA00008000"/>
    </source>
</evidence>
<comment type="similarity">
    <text evidence="2">Belongs to the FAD-binding oxidoreductase/transferase type 4 family.</text>
</comment>
<dbReference type="SUPFAM" id="SSF55103">
    <property type="entry name" value="FAD-linked oxidases, C-terminal domain"/>
    <property type="match status" value="1"/>
</dbReference>
<dbReference type="GO" id="GO:0071949">
    <property type="term" value="F:FAD binding"/>
    <property type="evidence" value="ECO:0007669"/>
    <property type="project" value="InterPro"/>
</dbReference>
<dbReference type="InterPro" id="IPR051264">
    <property type="entry name" value="FAD-oxidored/transferase_4"/>
</dbReference>
<dbReference type="InterPro" id="IPR006094">
    <property type="entry name" value="Oxid_FAD_bind_N"/>
</dbReference>
<dbReference type="PANTHER" id="PTHR43716:SF2">
    <property type="entry name" value="BLL6224 PROTEIN"/>
    <property type="match status" value="1"/>
</dbReference>
<keyword evidence="4" id="KW-0274">FAD</keyword>
<dbReference type="RefSeq" id="WP_082025488.1">
    <property type="nucleotide sequence ID" value="NZ_AP014648.1"/>
</dbReference>
<dbReference type="Gene3D" id="3.30.43.10">
    <property type="entry name" value="Uridine Diphospho-n-acetylenolpyruvylglucosamine Reductase, domain 2"/>
    <property type="match status" value="1"/>
</dbReference>